<gene>
    <name evidence="1" type="ORF">HMPREF0372_03976</name>
</gene>
<evidence type="ECO:0000313" key="1">
    <source>
        <dbReference type="EMBL" id="EHM38384.1"/>
    </source>
</evidence>
<accession>G9YWR0</accession>
<proteinExistence type="predicted"/>
<comment type="caution">
    <text evidence="1">The sequence shown here is derived from an EMBL/GenBank/DDBJ whole genome shotgun (WGS) entry which is preliminary data.</text>
</comment>
<reference evidence="1 2" key="1">
    <citation type="submission" date="2011-08" db="EMBL/GenBank/DDBJ databases">
        <authorList>
            <person name="Weinstock G."/>
            <person name="Sodergren E."/>
            <person name="Clifton S."/>
            <person name="Fulton L."/>
            <person name="Fulton B."/>
            <person name="Courtney L."/>
            <person name="Fronick C."/>
            <person name="Harrison M."/>
            <person name="Strong C."/>
            <person name="Farmer C."/>
            <person name="Delahaunty K."/>
            <person name="Markovic C."/>
            <person name="Hall O."/>
            <person name="Minx P."/>
            <person name="Tomlinson C."/>
            <person name="Mitreva M."/>
            <person name="Hou S."/>
            <person name="Chen J."/>
            <person name="Wollam A."/>
            <person name="Pepin K.H."/>
            <person name="Johnson M."/>
            <person name="Bhonagiri V."/>
            <person name="Zhang X."/>
            <person name="Suruliraj S."/>
            <person name="Warren W."/>
            <person name="Chinwalla A."/>
            <person name="Mardis E.R."/>
            <person name="Wilson R.K."/>
        </authorList>
    </citation>
    <scope>NUCLEOTIDE SEQUENCE [LARGE SCALE GENOMIC DNA]</scope>
    <source>
        <strain evidence="1 2">ATCC 29863</strain>
    </source>
</reference>
<dbReference type="EMBL" id="AGCK01000324">
    <property type="protein sequence ID" value="EHM38384.1"/>
    <property type="molecule type" value="Genomic_DNA"/>
</dbReference>
<evidence type="ECO:0000313" key="2">
    <source>
        <dbReference type="Proteomes" id="UP000004459"/>
    </source>
</evidence>
<dbReference type="Proteomes" id="UP000004459">
    <property type="component" value="Unassembled WGS sequence"/>
</dbReference>
<organism evidence="1 2">
    <name type="scientific">Flavonifractor plautii ATCC 29863</name>
    <dbReference type="NCBI Taxonomy" id="411475"/>
    <lineage>
        <taxon>Bacteria</taxon>
        <taxon>Bacillati</taxon>
        <taxon>Bacillota</taxon>
        <taxon>Clostridia</taxon>
        <taxon>Eubacteriales</taxon>
        <taxon>Oscillospiraceae</taxon>
        <taxon>Flavonifractor</taxon>
    </lineage>
</organism>
<name>G9YWR0_FLAPL</name>
<protein>
    <submittedName>
        <fullName evidence="1">Uncharacterized protein</fullName>
    </submittedName>
</protein>
<dbReference type="HOGENOM" id="CLU_3281027_0_0_9"/>
<dbReference type="AlphaFoldDB" id="G9YWR0"/>
<feature type="non-terminal residue" evidence="1">
    <location>
        <position position="1"/>
    </location>
</feature>
<sequence>RGGQTGRPKTGSNVHIQCLLTLYNKKDNRAEKRKAEELLKNP</sequence>